<dbReference type="SUPFAM" id="SSF51261">
    <property type="entry name" value="Duplicated hybrid motif"/>
    <property type="match status" value="1"/>
</dbReference>
<keyword evidence="4" id="KW-1185">Reference proteome</keyword>
<evidence type="ECO:0000313" key="3">
    <source>
        <dbReference type="EMBL" id="UWZ80555.1"/>
    </source>
</evidence>
<protein>
    <submittedName>
        <fullName evidence="3">M23 family metallopeptidase</fullName>
    </submittedName>
</protein>
<evidence type="ECO:0000256" key="1">
    <source>
        <dbReference type="ARBA" id="ARBA00022729"/>
    </source>
</evidence>
<dbReference type="InterPro" id="IPR016047">
    <property type="entry name" value="M23ase_b-sheet_dom"/>
</dbReference>
<sequence>MRSYSRKKSLAPKLGLLLSILVAVALIVGAFSYFRDTDGPQITLMAESERVSAKPLTFELSDKGSGLRNATITLTQGNISRTILDTTYEPGVTRSSETIALQDPALRDGPIEVRVIATDRSIYRFGAGNTSDQVFHLIFDATPPRINVLSTAHNINQGGAALIVYTVSEEVKRTGMEVGDYFFPGFRQPSGEYLALFALPHDMSPAEFSPRLIAVDLAGNEGRGGFSHHANARRFRHDNLNISDNFLNAVMPQFERYFPNADSLLETFLKVNTQMREDNRQTLNELSRNTASEPLWRGDFLRMAGAANMAGYADRRTYLYQGRKISEATHMGIDLASVQQAPIHASNHGRVIFAEFLGIYGNCVVIDHGLGLQSLYAHLTRMEVSPGDFVQKGDLIGNSGATGMALGDHLHFEIMVGGVPVNPIEWWDPNWVRNNITSKLPSAP</sequence>
<dbReference type="Pfam" id="PF01551">
    <property type="entry name" value="Peptidase_M23"/>
    <property type="match status" value="1"/>
</dbReference>
<reference evidence="3" key="1">
    <citation type="journal article" date="2022" name="Environ. Microbiol.">
        <title>Geoalkalibacter halelectricus SAP #1 sp. nov. possessing extracellular electron transfer and mineral#reducing capabilities from a haloalkaline environment.</title>
        <authorList>
            <person name="Yadav S."/>
            <person name="Singh R."/>
            <person name="Sundharam S.S."/>
            <person name="Chaudhary S."/>
            <person name="Krishnamurthi S."/>
            <person name="Patil S.A."/>
        </authorList>
    </citation>
    <scope>NUCLEOTIDE SEQUENCE</scope>
    <source>
        <strain evidence="3">SAP-1</strain>
    </source>
</reference>
<evidence type="ECO:0000259" key="2">
    <source>
        <dbReference type="Pfam" id="PF01551"/>
    </source>
</evidence>
<dbReference type="PANTHER" id="PTHR21666">
    <property type="entry name" value="PEPTIDASE-RELATED"/>
    <property type="match status" value="1"/>
</dbReference>
<dbReference type="RefSeq" id="WP_260748912.1">
    <property type="nucleotide sequence ID" value="NZ_CP092109.1"/>
</dbReference>
<gene>
    <name evidence="3" type="ORF">L9S41_03930</name>
</gene>
<accession>A0ABY5ZRQ9</accession>
<dbReference type="InterPro" id="IPR011055">
    <property type="entry name" value="Dup_hybrid_motif"/>
</dbReference>
<dbReference type="EMBL" id="CP092109">
    <property type="protein sequence ID" value="UWZ80555.1"/>
    <property type="molecule type" value="Genomic_DNA"/>
</dbReference>
<dbReference type="PANTHER" id="PTHR21666:SF289">
    <property type="entry name" value="L-ALA--D-GLU ENDOPEPTIDASE"/>
    <property type="match status" value="1"/>
</dbReference>
<name>A0ABY5ZRQ9_9BACT</name>
<feature type="domain" description="M23ase beta-sheet core" evidence="2">
    <location>
        <begin position="329"/>
        <end position="423"/>
    </location>
</feature>
<organism evidence="3 4">
    <name type="scientific">Geoalkalibacter halelectricus</name>
    <dbReference type="NCBI Taxonomy" id="2847045"/>
    <lineage>
        <taxon>Bacteria</taxon>
        <taxon>Pseudomonadati</taxon>
        <taxon>Thermodesulfobacteriota</taxon>
        <taxon>Desulfuromonadia</taxon>
        <taxon>Desulfuromonadales</taxon>
        <taxon>Geoalkalibacteraceae</taxon>
        <taxon>Geoalkalibacter</taxon>
    </lineage>
</organism>
<dbReference type="CDD" id="cd12797">
    <property type="entry name" value="M23_peptidase"/>
    <property type="match status" value="1"/>
</dbReference>
<dbReference type="Proteomes" id="UP001060414">
    <property type="component" value="Chromosome"/>
</dbReference>
<proteinExistence type="predicted"/>
<dbReference type="InterPro" id="IPR050570">
    <property type="entry name" value="Cell_wall_metabolism_enzyme"/>
</dbReference>
<keyword evidence="1" id="KW-0732">Signal</keyword>
<evidence type="ECO:0000313" key="4">
    <source>
        <dbReference type="Proteomes" id="UP001060414"/>
    </source>
</evidence>
<dbReference type="Gene3D" id="2.70.70.10">
    <property type="entry name" value="Glucose Permease (Domain IIA)"/>
    <property type="match status" value="1"/>
</dbReference>